<dbReference type="InterPro" id="IPR036991">
    <property type="entry name" value="Fe_hydrogenase_ssu_sf"/>
</dbReference>
<evidence type="ECO:0000256" key="5">
    <source>
        <dbReference type="ARBA" id="ARBA00023014"/>
    </source>
</evidence>
<dbReference type="Pfam" id="PF02906">
    <property type="entry name" value="Fe_hyd_lg_C"/>
    <property type="match status" value="1"/>
</dbReference>
<evidence type="ECO:0000256" key="3">
    <source>
        <dbReference type="ARBA" id="ARBA00022737"/>
    </source>
</evidence>
<dbReference type="AlphaFoldDB" id="A0A1I2N9B6"/>
<dbReference type="STRING" id="1529.SAMN04487885_12012"/>
<keyword evidence="2" id="KW-0479">Metal-binding</keyword>
<keyword evidence="5" id="KW-0411">Iron-sulfur</keyword>
<dbReference type="InterPro" id="IPR008953">
    <property type="entry name" value="Fe_hydrogenase_HydB"/>
</dbReference>
<evidence type="ECO:0000259" key="7">
    <source>
        <dbReference type="PROSITE" id="PS51379"/>
    </source>
</evidence>
<feature type="domain" description="4Fe-4S ferredoxin-type" evidence="7">
    <location>
        <begin position="14"/>
        <end position="44"/>
    </location>
</feature>
<dbReference type="PANTHER" id="PTHR11615">
    <property type="entry name" value="NITRATE, FORMATE, IRON DEHYDROGENASE"/>
    <property type="match status" value="1"/>
</dbReference>
<dbReference type="InterPro" id="IPR003149">
    <property type="entry name" value="Fe_hydrogenase_ssu"/>
</dbReference>
<keyword evidence="9" id="KW-1185">Reference proteome</keyword>
<dbReference type="Proteomes" id="UP000182135">
    <property type="component" value="Unassembled WGS sequence"/>
</dbReference>
<dbReference type="GO" id="GO:0051539">
    <property type="term" value="F:4 iron, 4 sulfur cluster binding"/>
    <property type="evidence" value="ECO:0007669"/>
    <property type="project" value="UniProtKB-KW"/>
</dbReference>
<dbReference type="SUPFAM" id="SSF54862">
    <property type="entry name" value="4Fe-4S ferredoxins"/>
    <property type="match status" value="2"/>
</dbReference>
<dbReference type="Gene3D" id="4.10.260.20">
    <property type="entry name" value="Iron hydrogenase, small subunit"/>
    <property type="match status" value="1"/>
</dbReference>
<dbReference type="Gene3D" id="3.30.70.20">
    <property type="match status" value="2"/>
</dbReference>
<evidence type="ECO:0000256" key="6">
    <source>
        <dbReference type="SAM" id="MobiDB-lite"/>
    </source>
</evidence>
<organism evidence="8 9">
    <name type="scientific">Clostridium cadaveris</name>
    <dbReference type="NCBI Taxonomy" id="1529"/>
    <lineage>
        <taxon>Bacteria</taxon>
        <taxon>Bacillati</taxon>
        <taxon>Bacillota</taxon>
        <taxon>Clostridia</taxon>
        <taxon>Eubacteriales</taxon>
        <taxon>Clostridiaceae</taxon>
        <taxon>Clostridium</taxon>
    </lineage>
</organism>
<dbReference type="PROSITE" id="PS00198">
    <property type="entry name" value="4FE4S_FER_1"/>
    <property type="match status" value="2"/>
</dbReference>
<evidence type="ECO:0000313" key="8">
    <source>
        <dbReference type="EMBL" id="SFG00515.1"/>
    </source>
</evidence>
<accession>A0A1I2N9B6</accession>
<reference evidence="8 9" key="1">
    <citation type="submission" date="2016-10" db="EMBL/GenBank/DDBJ databases">
        <authorList>
            <person name="de Groot N.N."/>
        </authorList>
    </citation>
    <scope>NUCLEOTIDE SEQUENCE [LARGE SCALE GENOMIC DNA]</scope>
    <source>
        <strain evidence="8 9">NLAE-zl-G419</strain>
    </source>
</reference>
<dbReference type="Gene3D" id="3.40.950.10">
    <property type="entry name" value="Fe-only Hydrogenase (Larger Subunit), Chain L, domain 3"/>
    <property type="match status" value="1"/>
</dbReference>
<dbReference type="Pfam" id="PF14697">
    <property type="entry name" value="Fer4_21"/>
    <property type="match status" value="1"/>
</dbReference>
<dbReference type="InterPro" id="IPR004108">
    <property type="entry name" value="Fe_hydrogenase_lsu_C"/>
</dbReference>
<feature type="compositionally biased region" description="Basic and acidic residues" evidence="6">
    <location>
        <begin position="500"/>
        <end position="519"/>
    </location>
</feature>
<feature type="domain" description="4Fe-4S ferredoxin-type" evidence="7">
    <location>
        <begin position="55"/>
        <end position="84"/>
    </location>
</feature>
<dbReference type="OrthoDB" id="9798098at2"/>
<dbReference type="PROSITE" id="PS51379">
    <property type="entry name" value="4FE4S_FER_2"/>
    <property type="match status" value="4"/>
</dbReference>
<evidence type="ECO:0000256" key="2">
    <source>
        <dbReference type="ARBA" id="ARBA00022723"/>
    </source>
</evidence>
<feature type="domain" description="4Fe-4S ferredoxin-type" evidence="7">
    <location>
        <begin position="415"/>
        <end position="444"/>
    </location>
</feature>
<evidence type="ECO:0000256" key="4">
    <source>
        <dbReference type="ARBA" id="ARBA00023004"/>
    </source>
</evidence>
<dbReference type="SUPFAM" id="SSF48674">
    <property type="entry name" value="Fe-only hydrogenase smaller subunit"/>
    <property type="match status" value="1"/>
</dbReference>
<dbReference type="InterPro" id="IPR017896">
    <property type="entry name" value="4Fe4S_Fe-S-bd"/>
</dbReference>
<dbReference type="GO" id="GO:0005506">
    <property type="term" value="F:iron ion binding"/>
    <property type="evidence" value="ECO:0007669"/>
    <property type="project" value="InterPro"/>
</dbReference>
<dbReference type="GO" id="GO:0042597">
    <property type="term" value="C:periplasmic space"/>
    <property type="evidence" value="ECO:0007669"/>
    <property type="project" value="InterPro"/>
</dbReference>
<dbReference type="FunFam" id="3.30.70.20:FF:000035">
    <property type="entry name" value="Iron hydrogenase 1"/>
    <property type="match status" value="1"/>
</dbReference>
<evidence type="ECO:0000256" key="1">
    <source>
        <dbReference type="ARBA" id="ARBA00022485"/>
    </source>
</evidence>
<dbReference type="InterPro" id="IPR050340">
    <property type="entry name" value="Cytosolic_Fe-S_CAF"/>
</dbReference>
<dbReference type="Gene3D" id="3.40.50.1780">
    <property type="match status" value="1"/>
</dbReference>
<proteinExistence type="predicted"/>
<dbReference type="Pfam" id="PF12838">
    <property type="entry name" value="Fer4_7"/>
    <property type="match status" value="1"/>
</dbReference>
<dbReference type="InterPro" id="IPR017900">
    <property type="entry name" value="4Fe4S_Fe_S_CS"/>
</dbReference>
<feature type="region of interest" description="Disordered" evidence="6">
    <location>
        <begin position="500"/>
        <end position="525"/>
    </location>
</feature>
<dbReference type="SMART" id="SM00902">
    <property type="entry name" value="Fe_hyd_SSU"/>
    <property type="match status" value="1"/>
</dbReference>
<dbReference type="GO" id="GO:0008901">
    <property type="term" value="F:ferredoxin hydrogenase activity"/>
    <property type="evidence" value="ECO:0007669"/>
    <property type="project" value="InterPro"/>
</dbReference>
<gene>
    <name evidence="8" type="ORF">SAMN04487885_12012</name>
</gene>
<protein>
    <submittedName>
        <fullName evidence="8">[FeFe] hydrogenase, group A</fullName>
    </submittedName>
</protein>
<dbReference type="GO" id="GO:0009055">
    <property type="term" value="F:electron transfer activity"/>
    <property type="evidence" value="ECO:0007669"/>
    <property type="project" value="InterPro"/>
</dbReference>
<keyword evidence="1" id="KW-0004">4Fe-4S</keyword>
<dbReference type="EMBL" id="FOOE01000020">
    <property type="protein sequence ID" value="SFG00515.1"/>
    <property type="molecule type" value="Genomic_DNA"/>
</dbReference>
<dbReference type="RefSeq" id="WP_027639457.1">
    <property type="nucleotide sequence ID" value="NZ_BAAACD010000021.1"/>
</dbReference>
<dbReference type="eggNOG" id="COG4624">
    <property type="taxonomic scope" value="Bacteria"/>
</dbReference>
<feature type="domain" description="4Fe-4S ferredoxin-type" evidence="7">
    <location>
        <begin position="385"/>
        <end position="414"/>
    </location>
</feature>
<dbReference type="GeneID" id="90546522"/>
<dbReference type="SUPFAM" id="SSF53920">
    <property type="entry name" value="Fe-only hydrogenase"/>
    <property type="match status" value="1"/>
</dbReference>
<sequence>MAKSKKRTQTVEEKFIDVNKRKCIGCTACGMACTGITNISVLRSVNDMRRSIDTKKPSFEESGCIYCGQCTLICPTDAIEVRNDIKKVNEAIADGKYMIAISSPAVKAMLGEEFNLPIGSDVEGKVQASARKLGFQRVFDSDFGGDMTSIEEAQELIKRMKIEENLPMFTSACPSWVRWVELFKPDMIEHLSTSKSPQQMMGTAIKTYYADTFKILPKNIFILSIEPCTSKKYEAEKEEMGRDGYRDIDAVLTVREYAQLLRDNSIDINAMASEKSDEYMGQYSGSGTIFSYSGGNLRAVLREVSNDMEEIKVDYSKLQPINGLDNSVHGIAKIGSMEIRIAIINTIKDVERFLSKDGWKEYDFVEVTVCPGGCINGGGSPKTIKKAVIKNNSCISCGTCVEKCPSYAIQIKANKCAEVAPDKCIGCTLCQDICRTKAINITTYDKNGEDVVENYIELRKRVIDNIDERSHMRCSDDNGEVKVMYRDYMMEPYGNKAKSLLHESYRDRSSELKSKETKERNRRSR</sequence>
<dbReference type="Pfam" id="PF02256">
    <property type="entry name" value="Fe_hyd_SSU"/>
    <property type="match status" value="1"/>
</dbReference>
<keyword evidence="3" id="KW-0677">Repeat</keyword>
<dbReference type="InterPro" id="IPR009016">
    <property type="entry name" value="Fe_hydrogenase"/>
</dbReference>
<keyword evidence="4" id="KW-0408">Iron</keyword>
<name>A0A1I2N9B6_9CLOT</name>
<evidence type="ECO:0000313" key="9">
    <source>
        <dbReference type="Proteomes" id="UP000182135"/>
    </source>
</evidence>